<dbReference type="SMART" id="SM00382">
    <property type="entry name" value="AAA"/>
    <property type="match status" value="1"/>
</dbReference>
<evidence type="ECO:0000259" key="6">
    <source>
        <dbReference type="PROSITE" id="PS50112"/>
    </source>
</evidence>
<comment type="caution">
    <text evidence="7">The sequence shown here is derived from an EMBL/GenBank/DDBJ whole genome shotgun (WGS) entry which is preliminary data.</text>
</comment>
<dbReference type="PANTHER" id="PTHR32071:SF57">
    <property type="entry name" value="C4-DICARBOXYLATE TRANSPORT TRANSCRIPTIONAL REGULATORY PROTEIN DCTD"/>
    <property type="match status" value="1"/>
</dbReference>
<dbReference type="InterPro" id="IPR027417">
    <property type="entry name" value="P-loop_NTPase"/>
</dbReference>
<dbReference type="OrthoDB" id="9764280at2"/>
<dbReference type="Pfam" id="PF25601">
    <property type="entry name" value="AAA_lid_14"/>
    <property type="match status" value="1"/>
</dbReference>
<evidence type="ECO:0000313" key="8">
    <source>
        <dbReference type="Proteomes" id="UP000283880"/>
    </source>
</evidence>
<dbReference type="InterPro" id="IPR025944">
    <property type="entry name" value="Sigma_54_int_dom_CS"/>
</dbReference>
<dbReference type="FunFam" id="3.40.50.300:FF:000006">
    <property type="entry name" value="DNA-binding transcriptional regulator NtrC"/>
    <property type="match status" value="1"/>
</dbReference>
<dbReference type="InterPro" id="IPR025662">
    <property type="entry name" value="Sigma_54_int_dom_ATP-bd_1"/>
</dbReference>
<dbReference type="Proteomes" id="UP000283880">
    <property type="component" value="Unassembled WGS sequence"/>
</dbReference>
<dbReference type="SUPFAM" id="SSF159800">
    <property type="entry name" value="PrpR receptor domain-like"/>
    <property type="match status" value="1"/>
</dbReference>
<dbReference type="EMBL" id="QSBM01000015">
    <property type="protein sequence ID" value="RGX26577.1"/>
    <property type="molecule type" value="Genomic_DNA"/>
</dbReference>
<dbReference type="InterPro" id="IPR035965">
    <property type="entry name" value="PAS-like_dom_sf"/>
</dbReference>
<dbReference type="PROSITE" id="PS50045">
    <property type="entry name" value="SIGMA54_INTERACT_4"/>
    <property type="match status" value="1"/>
</dbReference>
<dbReference type="GO" id="GO:0000156">
    <property type="term" value="F:phosphorelay response regulator activity"/>
    <property type="evidence" value="ECO:0007669"/>
    <property type="project" value="InterPro"/>
</dbReference>
<dbReference type="Gene3D" id="3.30.450.20">
    <property type="entry name" value="PAS domain"/>
    <property type="match status" value="1"/>
</dbReference>
<dbReference type="GO" id="GO:0006355">
    <property type="term" value="P:regulation of DNA-templated transcription"/>
    <property type="evidence" value="ECO:0007669"/>
    <property type="project" value="InterPro"/>
</dbReference>
<dbReference type="InterPro" id="IPR010524">
    <property type="entry name" value="Sig_transdc_resp-reg_PrpR_N"/>
</dbReference>
<dbReference type="GO" id="GO:0003677">
    <property type="term" value="F:DNA binding"/>
    <property type="evidence" value="ECO:0007669"/>
    <property type="project" value="InterPro"/>
</dbReference>
<proteinExistence type="predicted"/>
<evidence type="ECO:0000256" key="3">
    <source>
        <dbReference type="ARBA" id="ARBA00023015"/>
    </source>
</evidence>
<organism evidence="7 8">
    <name type="scientific">Enterocloster asparagiformis</name>
    <dbReference type="NCBI Taxonomy" id="333367"/>
    <lineage>
        <taxon>Bacteria</taxon>
        <taxon>Bacillati</taxon>
        <taxon>Bacillota</taxon>
        <taxon>Clostridia</taxon>
        <taxon>Lachnospirales</taxon>
        <taxon>Lachnospiraceae</taxon>
        <taxon>Enterocloster</taxon>
    </lineage>
</organism>
<evidence type="ECO:0000256" key="1">
    <source>
        <dbReference type="ARBA" id="ARBA00022741"/>
    </source>
</evidence>
<keyword evidence="4" id="KW-0804">Transcription</keyword>
<dbReference type="InterPro" id="IPR002078">
    <property type="entry name" value="Sigma_54_int"/>
</dbReference>
<evidence type="ECO:0000256" key="4">
    <source>
        <dbReference type="ARBA" id="ARBA00023163"/>
    </source>
</evidence>
<dbReference type="SMART" id="SM00091">
    <property type="entry name" value="PAS"/>
    <property type="match status" value="1"/>
</dbReference>
<dbReference type="CDD" id="cd00009">
    <property type="entry name" value="AAA"/>
    <property type="match status" value="1"/>
</dbReference>
<evidence type="ECO:0000259" key="5">
    <source>
        <dbReference type="PROSITE" id="PS50045"/>
    </source>
</evidence>
<dbReference type="PROSITE" id="PS00675">
    <property type="entry name" value="SIGMA54_INTERACT_1"/>
    <property type="match status" value="1"/>
</dbReference>
<dbReference type="Pfam" id="PF13426">
    <property type="entry name" value="PAS_9"/>
    <property type="match status" value="1"/>
</dbReference>
<dbReference type="Gene3D" id="3.40.50.300">
    <property type="entry name" value="P-loop containing nucleotide triphosphate hydrolases"/>
    <property type="match status" value="1"/>
</dbReference>
<evidence type="ECO:0000313" key="7">
    <source>
        <dbReference type="EMBL" id="RGX26577.1"/>
    </source>
</evidence>
<dbReference type="InterPro" id="IPR058031">
    <property type="entry name" value="AAA_lid_NorR"/>
</dbReference>
<dbReference type="PROSITE" id="PS50112">
    <property type="entry name" value="PAS"/>
    <property type="match status" value="1"/>
</dbReference>
<dbReference type="Gene3D" id="3.40.50.10660">
    <property type="entry name" value="PrpR receptor domain-like"/>
    <property type="match status" value="1"/>
</dbReference>
<sequence>MHSDDSNEEVYTMIHICLITYKRLHQLVDETIGTFSDEDIKLSVVEGLRNEILEKEKRQMIERADVIIAGGANARIAKENFSVPVLEYKITDFDYMSAVKRGLQYGKKVAIVSYCAPVSDRFMQYFLEDNRTCLVNLIYEDTEELYQLIEKSAVDVVVGAAHPVEIGEELGKRTVLIYPGKNSILESIDSAKLLALELQKARKKQQFMSAMMSYSTNGILFIDRDGSVIDGNRSAARMIGVDYSQLKGADISEVFPACRVSEFVDSGCKEQESALRVREHEIYGKMIRLEDRSMNYSGAVIMLTQLSQLKEQLMQQERAGKLRQEKGFCAKKQFTDIIGSSSAMKNCIEEAKFFSKSEASLLLYGETGVGKEIFAQSIHNYSERRNGNFIAINCAALPENLLESELFGYDEGAFTGGRRGGKKGLFEMADHGTIFLDEIGEISPMMQSRLLRVLQEKEVMHVGGDKIIPVDVRVISATNKNFEQMTDAQFRRDLLYRLSVLEVTVPPLRERERDVVELFCHFYRMKRDINLYDIELNEEAKRILYLYSWPGNIRELQNVCERFCLYLEMQTQAGQGHVKHCIIKAIGEKRLLKDMFQLYGYRPGEAVSKELVDGMKNVFSYNREQIAQLLGVSRTTIWRMTNQEKKH</sequence>
<accession>A0A413FBI5</accession>
<dbReference type="InterPro" id="IPR000014">
    <property type="entry name" value="PAS"/>
</dbReference>
<name>A0A413FBI5_9FIRM</name>
<keyword evidence="2" id="KW-0067">ATP-binding</keyword>
<keyword evidence="3" id="KW-0805">Transcription regulation</keyword>
<reference evidence="7 8" key="1">
    <citation type="submission" date="2018-08" db="EMBL/GenBank/DDBJ databases">
        <title>A genome reference for cultivated species of the human gut microbiota.</title>
        <authorList>
            <person name="Zou Y."/>
            <person name="Xue W."/>
            <person name="Luo G."/>
        </authorList>
    </citation>
    <scope>NUCLEOTIDE SEQUENCE [LARGE SCALE GENOMIC DNA]</scope>
    <source>
        <strain evidence="7 8">AF04-15</strain>
    </source>
</reference>
<dbReference type="PANTHER" id="PTHR32071">
    <property type="entry name" value="TRANSCRIPTIONAL REGULATORY PROTEIN"/>
    <property type="match status" value="1"/>
</dbReference>
<dbReference type="Gene3D" id="1.10.8.60">
    <property type="match status" value="1"/>
</dbReference>
<feature type="domain" description="PAS" evidence="6">
    <location>
        <begin position="204"/>
        <end position="248"/>
    </location>
</feature>
<dbReference type="SUPFAM" id="SSF55785">
    <property type="entry name" value="PYP-like sensor domain (PAS domain)"/>
    <property type="match status" value="1"/>
</dbReference>
<dbReference type="Gene3D" id="3.40.50.2300">
    <property type="match status" value="1"/>
</dbReference>
<keyword evidence="1" id="KW-0547">Nucleotide-binding</keyword>
<feature type="domain" description="Sigma-54 factor interaction" evidence="5">
    <location>
        <begin position="337"/>
        <end position="565"/>
    </location>
</feature>
<dbReference type="Pfam" id="PF06506">
    <property type="entry name" value="PrpR_N"/>
    <property type="match status" value="1"/>
</dbReference>
<dbReference type="InterPro" id="IPR003593">
    <property type="entry name" value="AAA+_ATPase"/>
</dbReference>
<dbReference type="AlphaFoldDB" id="A0A413FBI5"/>
<dbReference type="PROSITE" id="PS00688">
    <property type="entry name" value="SIGMA54_INTERACT_3"/>
    <property type="match status" value="1"/>
</dbReference>
<dbReference type="SUPFAM" id="SSF52540">
    <property type="entry name" value="P-loop containing nucleoside triphosphate hydrolases"/>
    <property type="match status" value="1"/>
</dbReference>
<evidence type="ECO:0000256" key="2">
    <source>
        <dbReference type="ARBA" id="ARBA00022840"/>
    </source>
</evidence>
<protein>
    <submittedName>
        <fullName evidence="7">AAA family ATPase</fullName>
    </submittedName>
</protein>
<gene>
    <name evidence="7" type="ORF">DWV29_18520</name>
</gene>
<dbReference type="Pfam" id="PF00158">
    <property type="entry name" value="Sigma54_activat"/>
    <property type="match status" value="1"/>
</dbReference>
<dbReference type="NCBIfam" id="TIGR00229">
    <property type="entry name" value="sensory_box"/>
    <property type="match status" value="1"/>
</dbReference>
<dbReference type="GO" id="GO:0005524">
    <property type="term" value="F:ATP binding"/>
    <property type="evidence" value="ECO:0007669"/>
    <property type="project" value="UniProtKB-KW"/>
</dbReference>